<dbReference type="InterPro" id="IPR008927">
    <property type="entry name" value="6-PGluconate_DH-like_C_sf"/>
</dbReference>
<comment type="similarity">
    <text evidence="1">Belongs to the HIBADH-related family. NP60 subfamily.</text>
</comment>
<dbReference type="OrthoDB" id="6727154at2759"/>
<dbReference type="InterPro" id="IPR015815">
    <property type="entry name" value="HIBADH-related"/>
</dbReference>
<keyword evidence="5" id="KW-1185">Reference proteome</keyword>
<reference evidence="4 5" key="1">
    <citation type="submission" date="2019-01" db="EMBL/GenBank/DDBJ databases">
        <authorList>
            <person name="Sayadi A."/>
        </authorList>
    </citation>
    <scope>NUCLEOTIDE SEQUENCE [LARGE SCALE GENOMIC DNA]</scope>
</reference>
<gene>
    <name evidence="4" type="ORF">CALMAC_LOCUS16063</name>
</gene>
<evidence type="ECO:0000313" key="4">
    <source>
        <dbReference type="EMBL" id="VEN57437.1"/>
    </source>
</evidence>
<dbReference type="InterPro" id="IPR013328">
    <property type="entry name" value="6PGD_dom2"/>
</dbReference>
<dbReference type="PANTHER" id="PTHR43580:SF2">
    <property type="entry name" value="CYTOKINE-LIKE NUCLEAR FACTOR N-PAC"/>
    <property type="match status" value="1"/>
</dbReference>
<dbReference type="InterPro" id="IPR006115">
    <property type="entry name" value="6PGDH_NADP-bd"/>
</dbReference>
<name>A0A653DDL9_CALMS</name>
<dbReference type="SUPFAM" id="SSF51735">
    <property type="entry name" value="NAD(P)-binding Rossmann-fold domains"/>
    <property type="match status" value="1"/>
</dbReference>
<sequence length="269" mass="30806">MVNVWNRTSQRSIALNKALNHNKRLIVHHTAQSLFVHSENIFICISDEIELRLFFQDNFDIDNTEEKTFQDKGIIIMTSMSPDTAKDMSNMIEKKGGRYLEALIQWSSKDNDRFILLTAGDESLFKTIHPYTKAISISAEFLGNAGSACCFYLILQLIKGVCLAGLVEGVHLAERLGFENSDFQSLFETSQLCNNFLKDKMAKITNRQMELSDQRLEDLQTDMKLGLHMSNELQQQLHICTVTHQLFKHSCKLDYGGFDPAAIYFRNKH</sequence>
<dbReference type="PIRSF" id="PIRSF000103">
    <property type="entry name" value="HIBADH"/>
    <property type="match status" value="1"/>
</dbReference>
<protein>
    <recommendedName>
        <fullName evidence="3">6-phosphogluconate dehydrogenase NADP-binding domain-containing protein</fullName>
    </recommendedName>
</protein>
<evidence type="ECO:0000256" key="2">
    <source>
        <dbReference type="ARBA" id="ARBA00023002"/>
    </source>
</evidence>
<dbReference type="GO" id="GO:0050661">
    <property type="term" value="F:NADP binding"/>
    <property type="evidence" value="ECO:0007669"/>
    <property type="project" value="InterPro"/>
</dbReference>
<dbReference type="GO" id="GO:0031491">
    <property type="term" value="F:nucleosome binding"/>
    <property type="evidence" value="ECO:0007669"/>
    <property type="project" value="TreeGrafter"/>
</dbReference>
<accession>A0A653DDL9</accession>
<dbReference type="InterPro" id="IPR036291">
    <property type="entry name" value="NAD(P)-bd_dom_sf"/>
</dbReference>
<dbReference type="GO" id="GO:0000785">
    <property type="term" value="C:chromatin"/>
    <property type="evidence" value="ECO:0007669"/>
    <property type="project" value="TreeGrafter"/>
</dbReference>
<dbReference type="EMBL" id="CAACVG010011152">
    <property type="protein sequence ID" value="VEN57437.1"/>
    <property type="molecule type" value="Genomic_DNA"/>
</dbReference>
<dbReference type="GO" id="GO:0003677">
    <property type="term" value="F:DNA binding"/>
    <property type="evidence" value="ECO:0007669"/>
    <property type="project" value="TreeGrafter"/>
</dbReference>
<keyword evidence="2" id="KW-0560">Oxidoreductase</keyword>
<dbReference type="Proteomes" id="UP000410492">
    <property type="component" value="Unassembled WGS sequence"/>
</dbReference>
<dbReference type="InterPro" id="IPR051265">
    <property type="entry name" value="HIBADH-related_NP60_sf"/>
</dbReference>
<evidence type="ECO:0000259" key="3">
    <source>
        <dbReference type="Pfam" id="PF03446"/>
    </source>
</evidence>
<feature type="domain" description="6-phosphogluconate dehydrogenase NADP-binding" evidence="3">
    <location>
        <begin position="2"/>
        <end position="136"/>
    </location>
</feature>
<evidence type="ECO:0000313" key="5">
    <source>
        <dbReference type="Proteomes" id="UP000410492"/>
    </source>
</evidence>
<organism evidence="4 5">
    <name type="scientific">Callosobruchus maculatus</name>
    <name type="common">Southern cowpea weevil</name>
    <name type="synonym">Pulse bruchid</name>
    <dbReference type="NCBI Taxonomy" id="64391"/>
    <lineage>
        <taxon>Eukaryota</taxon>
        <taxon>Metazoa</taxon>
        <taxon>Ecdysozoa</taxon>
        <taxon>Arthropoda</taxon>
        <taxon>Hexapoda</taxon>
        <taxon>Insecta</taxon>
        <taxon>Pterygota</taxon>
        <taxon>Neoptera</taxon>
        <taxon>Endopterygota</taxon>
        <taxon>Coleoptera</taxon>
        <taxon>Polyphaga</taxon>
        <taxon>Cucujiformia</taxon>
        <taxon>Chrysomeloidea</taxon>
        <taxon>Chrysomelidae</taxon>
        <taxon>Bruchinae</taxon>
        <taxon>Bruchini</taxon>
        <taxon>Callosobruchus</taxon>
    </lineage>
</organism>
<dbReference type="Gene3D" id="3.40.50.720">
    <property type="entry name" value="NAD(P)-binding Rossmann-like Domain"/>
    <property type="match status" value="1"/>
</dbReference>
<proteinExistence type="inferred from homology"/>
<evidence type="ECO:0000256" key="1">
    <source>
        <dbReference type="ARBA" id="ARBA00007598"/>
    </source>
</evidence>
<dbReference type="SUPFAM" id="SSF48179">
    <property type="entry name" value="6-phosphogluconate dehydrogenase C-terminal domain-like"/>
    <property type="match status" value="1"/>
</dbReference>
<dbReference type="GO" id="GO:0016491">
    <property type="term" value="F:oxidoreductase activity"/>
    <property type="evidence" value="ECO:0007669"/>
    <property type="project" value="UniProtKB-KW"/>
</dbReference>
<dbReference type="PANTHER" id="PTHR43580">
    <property type="entry name" value="OXIDOREDUCTASE GLYR1-RELATED"/>
    <property type="match status" value="1"/>
</dbReference>
<dbReference type="AlphaFoldDB" id="A0A653DDL9"/>
<dbReference type="Gene3D" id="1.10.1040.10">
    <property type="entry name" value="N-(1-d-carboxylethyl)-l-norvaline Dehydrogenase, domain 2"/>
    <property type="match status" value="1"/>
</dbReference>
<dbReference type="Pfam" id="PF03446">
    <property type="entry name" value="NAD_binding_2"/>
    <property type="match status" value="1"/>
</dbReference>
<dbReference type="GO" id="GO:0140673">
    <property type="term" value="P:transcription elongation-coupled chromatin remodeling"/>
    <property type="evidence" value="ECO:0007669"/>
    <property type="project" value="TreeGrafter"/>
</dbReference>